<evidence type="ECO:0000313" key="8">
    <source>
        <dbReference type="EMBL" id="KAK5638320.1"/>
    </source>
</evidence>
<dbReference type="InterPro" id="IPR037817">
    <property type="entry name" value="TAF7"/>
</dbReference>
<evidence type="ECO:0000313" key="9">
    <source>
        <dbReference type="Proteomes" id="UP001329430"/>
    </source>
</evidence>
<sequence>MLVCEEAPSFYPHGLTPPLKNARKQRFRKVLKNKENIEEVVEIEKELLLLLRADSEAVREYFFLIFYSINLFLVLHAVRNFVRRDSTSNHERYSIYYYYCYKTKSFFYRTYTLRRGHQRFGYRTCKSITNER</sequence>
<dbReference type="EMBL" id="JAVRBK010000010">
    <property type="protein sequence ID" value="KAK5638320.1"/>
    <property type="molecule type" value="Genomic_DNA"/>
</dbReference>
<accession>A0AAN7UTS0</accession>
<evidence type="ECO:0000259" key="7">
    <source>
        <dbReference type="SMART" id="SM01370"/>
    </source>
</evidence>
<gene>
    <name evidence="8" type="ORF">RI129_012615</name>
</gene>
<feature type="domain" description="TAFII55 protein conserved region" evidence="7">
    <location>
        <begin position="1"/>
        <end position="59"/>
    </location>
</feature>
<reference evidence="8 9" key="1">
    <citation type="journal article" date="2024" name="Insects">
        <title>An Improved Chromosome-Level Genome Assembly of the Firefly Pyrocoelia pectoralis.</title>
        <authorList>
            <person name="Fu X."/>
            <person name="Meyer-Rochow V.B."/>
            <person name="Ballantyne L."/>
            <person name="Zhu X."/>
        </authorList>
    </citation>
    <scope>NUCLEOTIDE SEQUENCE [LARGE SCALE GENOMIC DNA]</scope>
    <source>
        <strain evidence="8">XCY_ONT2</strain>
    </source>
</reference>
<dbReference type="GO" id="GO:0051123">
    <property type="term" value="P:RNA polymerase II preinitiation complex assembly"/>
    <property type="evidence" value="ECO:0007669"/>
    <property type="project" value="TreeGrafter"/>
</dbReference>
<evidence type="ECO:0000256" key="3">
    <source>
        <dbReference type="ARBA" id="ARBA00023015"/>
    </source>
</evidence>
<dbReference type="InterPro" id="IPR006751">
    <property type="entry name" value="TAFII55_prot_cons_reg"/>
</dbReference>
<keyword evidence="6" id="KW-0812">Transmembrane</keyword>
<evidence type="ECO:0000256" key="4">
    <source>
        <dbReference type="ARBA" id="ARBA00023163"/>
    </source>
</evidence>
<proteinExistence type="inferred from homology"/>
<comment type="similarity">
    <text evidence="2">Belongs to the TAF7 family.</text>
</comment>
<organism evidence="8 9">
    <name type="scientific">Pyrocoelia pectoralis</name>
    <dbReference type="NCBI Taxonomy" id="417401"/>
    <lineage>
        <taxon>Eukaryota</taxon>
        <taxon>Metazoa</taxon>
        <taxon>Ecdysozoa</taxon>
        <taxon>Arthropoda</taxon>
        <taxon>Hexapoda</taxon>
        <taxon>Insecta</taxon>
        <taxon>Pterygota</taxon>
        <taxon>Neoptera</taxon>
        <taxon>Endopterygota</taxon>
        <taxon>Coleoptera</taxon>
        <taxon>Polyphaga</taxon>
        <taxon>Elateriformia</taxon>
        <taxon>Elateroidea</taxon>
        <taxon>Lampyridae</taxon>
        <taxon>Lampyrinae</taxon>
        <taxon>Pyrocoelia</taxon>
    </lineage>
</organism>
<name>A0AAN7UTS0_9COLE</name>
<dbReference type="SMART" id="SM01370">
    <property type="entry name" value="TAFII55_N"/>
    <property type="match status" value="1"/>
</dbReference>
<comment type="subcellular location">
    <subcellularLocation>
        <location evidence="1">Nucleus</location>
    </subcellularLocation>
</comment>
<dbReference type="Proteomes" id="UP001329430">
    <property type="component" value="Chromosome 10"/>
</dbReference>
<dbReference type="AlphaFoldDB" id="A0AAN7UTS0"/>
<dbReference type="PANTHER" id="PTHR12228">
    <property type="entry name" value="TRANSCRIPTION INITIATION FACTOR TFIID 55 KD SUBUNIT-RELATED"/>
    <property type="match status" value="1"/>
</dbReference>
<keyword evidence="4" id="KW-0804">Transcription</keyword>
<keyword evidence="6" id="KW-1133">Transmembrane helix</keyword>
<protein>
    <recommendedName>
        <fullName evidence="7">TAFII55 protein conserved region domain-containing protein</fullName>
    </recommendedName>
</protein>
<dbReference type="GO" id="GO:0016251">
    <property type="term" value="F:RNA polymerase II general transcription initiation factor activity"/>
    <property type="evidence" value="ECO:0007669"/>
    <property type="project" value="TreeGrafter"/>
</dbReference>
<dbReference type="PANTHER" id="PTHR12228:SF0">
    <property type="entry name" value="TATA-BOX BINDING PROTEIN ASSOCIATED FACTOR 7"/>
    <property type="match status" value="1"/>
</dbReference>
<evidence type="ECO:0000256" key="5">
    <source>
        <dbReference type="ARBA" id="ARBA00023242"/>
    </source>
</evidence>
<evidence type="ECO:0000256" key="2">
    <source>
        <dbReference type="ARBA" id="ARBA00009368"/>
    </source>
</evidence>
<feature type="transmembrane region" description="Helical" evidence="6">
    <location>
        <begin position="61"/>
        <end position="82"/>
    </location>
</feature>
<keyword evidence="3" id="KW-0805">Transcription regulation</keyword>
<keyword evidence="5" id="KW-0539">Nucleus</keyword>
<evidence type="ECO:0000256" key="1">
    <source>
        <dbReference type="ARBA" id="ARBA00004123"/>
    </source>
</evidence>
<keyword evidence="6" id="KW-0472">Membrane</keyword>
<comment type="caution">
    <text evidence="8">The sequence shown here is derived from an EMBL/GenBank/DDBJ whole genome shotgun (WGS) entry which is preliminary data.</text>
</comment>
<dbReference type="GO" id="GO:0005669">
    <property type="term" value="C:transcription factor TFIID complex"/>
    <property type="evidence" value="ECO:0007669"/>
    <property type="project" value="InterPro"/>
</dbReference>
<dbReference type="Pfam" id="PF04658">
    <property type="entry name" value="TAFII55_N"/>
    <property type="match status" value="1"/>
</dbReference>
<evidence type="ECO:0000256" key="6">
    <source>
        <dbReference type="SAM" id="Phobius"/>
    </source>
</evidence>
<keyword evidence="9" id="KW-1185">Reference proteome</keyword>